<dbReference type="InterPro" id="IPR015915">
    <property type="entry name" value="Kelch-typ_b-propeller"/>
</dbReference>
<name>A0A0F7SV05_PHARH</name>
<evidence type="ECO:0000256" key="9">
    <source>
        <dbReference type="SAM" id="MobiDB-lite"/>
    </source>
</evidence>
<evidence type="ECO:0000256" key="5">
    <source>
        <dbReference type="ARBA" id="ARBA00022801"/>
    </source>
</evidence>
<evidence type="ECO:0000256" key="6">
    <source>
        <dbReference type="ARBA" id="ARBA00023295"/>
    </source>
</evidence>
<keyword evidence="6" id="KW-0326">Glycosidase</keyword>
<dbReference type="GO" id="GO:0000329">
    <property type="term" value="C:fungal-type vacuole membrane"/>
    <property type="evidence" value="ECO:0007669"/>
    <property type="project" value="TreeGrafter"/>
</dbReference>
<dbReference type="Pfam" id="PF13422">
    <property type="entry name" value="DUF4110"/>
    <property type="match status" value="1"/>
</dbReference>
<dbReference type="Gene3D" id="1.20.1270.50">
    <property type="entry name" value="Glycoside hydrolase family 38, central domain"/>
    <property type="match status" value="1"/>
</dbReference>
<sequence length="1812" mass="202279">MGLAKFVPFWGHYSSHNLSSVLYLDSTDAITAVKMEVYTPPAGTKPTFEEASKSKYKPVKKGESFGPSWSNHWFKIAVKVPKEWAKYKRVQFEFDPGCEGLIYTPQGLPVHAIVGGYSGLRRVEYVLDEHSRQSTHHFYIEISCNGMFGVPQGGNEIEPPDPNRTFSLDKADLIAPNLEAWALMYDFNLLSQIATSSPSTPICDRALNAANEIMSTFRAGDDKTIGACRKIAERILGDGWEKDGAQVWEKGQEKGAGLMWGLGHCHIDTFWLWPASSTKQKVARSWSSQIYLMSIYPEHHFSATSAQHFQWLERLYPKLFDAVKENITKKGQFGVVGGTWVEMDTNIPSGEALCRQFLYGQNFFKSRFGDTCDTFVLPDTFGYSSQLPQIARLSGANNKFPHTSFNWAGIDGSQILTHMTPVDTYNAQADYGEIMKGATANKNLEVTGDALYLFGNGDGGGGPTAPMLEKLRRLRAVANENPGVPVVKMGGHMDDFFERLQKSTDNGKKLPSWKGELYFELHRGTYTSHGLMKRDNRTNELLLRDVEYLSTMASLEDETGSFQYPKSKLDWCWEHLLLCQQHDVLPGSAIRLAYDEAERYHVKIRKLSAEMIDAAYRILLPNSTSLADNPLVVAGKGKIVGINTLRVPRREVVKVPVDAKGALKGSMAQVCRGGTHGYLLVDATNDGLAEVKGVFADMSPVSATHESTGEFVLKSSSIIFTIKDGRISSIFDVELERELIAEGETGGLVIYEDMPNYWDAWDVEIFHLETPTRLKFSSVSIAENGPLRATLAVKAQVGKSTIGFNISLDAVGGSTNKGSRSLIRFESADINWRERHKFLKFELPTDISSAEATYETQFGTVSRPTHRNTSWDQAKFEVCAHKFADLSEFGYGVGIVNDCKYGHAVEGGVMRLSLLRSSTAPDAEQDQGAHQFSFGIYPHTGSFLESDLPRVAAAFNSSLHLRYIPDTLAAMKTITTSSLNFNFAVDGGRNVLAETIKRAENDKFSSEKGVGKGEKNVIVRLYEAFGGQAKVSLKLTGFNVTSAVLTNILEEPIGKPLGLKVDGFEDELTSVELKFRAFEIKTLKLTIAEKPTRDASLRPTRLQSLIIQHNQQSLIGSLKISTTDMPSKTKGPTLTKAQQKAAAKASKKAAQSKKGEKKETKKAKGKGKGKEADEDDLEAILDSFQKEWETKHAVKEEIASGPPSRRANATFTACPSGNYLWCIGGEYYDGDRATFYNDVYRYQPEKDEWRLFASPNSPGPRSAHCCVASPSGGGKLYIFGGEYASPKQTSFHHFRDFWEFDVNSHEWERIETKVKPSPRSGCRMAMWKHFIVLFGGFYDLGVRTNYLDDLWVFDTQLYKWKQVEFPVTAQRPRARSGFSLLPAAEGVVLHGGYCKVFEKGKRTKGIALEDTWLLRMDPDDIGKFKWEKRRRSGYPPSVRSGCSMTLWGAKNMGVLFGGVWDDDRDEETLESVFYNDLHGYSLAHPGRWVTMNLKKPKKKAGGGRRKAKVIQAPKPEDQAATSKADEAYNTDDEVEEEDYTVRVVEEEDDPDDPQKSIPLTRYNTMMAIIKNTLYIYGGIFENDSREYTLDDFYSLSLDKLERYNCLRSSGLEEEAWLESEEEDGDSDESDEEDEEEGGSGRRRRGGGDDDEEDGEGGPEGEEYVKEEEEEDDDGGDEVVGVDENGVVMTRREQEAKEAALREEATKFLGVSKDAARSLEDTLSTPLPGEVLRDFYDRTREYWTGKAHSHSDNRGKMLRKDGFEMASQRYAEYEPILKEIERIQREAGLEAEDMGKGGPATTGGVGEASRNRR</sequence>
<protein>
    <recommendedName>
        <fullName evidence="8">Alpha-mannosidase</fullName>
        <ecNumber evidence="3">3.2.1.24</ecNumber>
    </recommendedName>
</protein>
<dbReference type="GO" id="GO:0004559">
    <property type="term" value="F:alpha-mannosidase activity"/>
    <property type="evidence" value="ECO:0007669"/>
    <property type="project" value="UniProtKB-EC"/>
</dbReference>
<dbReference type="FunFam" id="3.20.110.10:FF:000002">
    <property type="entry name" value="alpha-mannosidase 2C1 isoform X1"/>
    <property type="match status" value="1"/>
</dbReference>
<dbReference type="InterPro" id="IPR015341">
    <property type="entry name" value="Glyco_hydro_38_cen"/>
</dbReference>
<feature type="region of interest" description="Disordered" evidence="9">
    <location>
        <begin position="1612"/>
        <end position="1694"/>
    </location>
</feature>
<feature type="compositionally biased region" description="Acidic residues" evidence="9">
    <location>
        <begin position="1648"/>
        <end position="1680"/>
    </location>
</feature>
<dbReference type="Pfam" id="PF07748">
    <property type="entry name" value="Glyco_hydro_38C"/>
    <property type="match status" value="1"/>
</dbReference>
<feature type="domain" description="Glycoside hydrolase family 38 central" evidence="10">
    <location>
        <begin position="520"/>
        <end position="601"/>
    </location>
</feature>
<dbReference type="PANTHER" id="PTHR46017:SF1">
    <property type="entry name" value="ALPHA-MANNOSIDASE 2C1"/>
    <property type="match status" value="1"/>
</dbReference>
<dbReference type="EC" id="3.2.1.24" evidence="3"/>
<dbReference type="GO" id="GO:0009313">
    <property type="term" value="P:oligosaccharide catabolic process"/>
    <property type="evidence" value="ECO:0007669"/>
    <property type="project" value="TreeGrafter"/>
</dbReference>
<dbReference type="FunFam" id="2.70.98.30:FF:000001">
    <property type="entry name" value="alpha-mannosidase 2C1 isoform X2"/>
    <property type="match status" value="1"/>
</dbReference>
<evidence type="ECO:0000256" key="7">
    <source>
        <dbReference type="ARBA" id="ARBA00054985"/>
    </source>
</evidence>
<keyword evidence="4" id="KW-0479">Metal-binding</keyword>
<evidence type="ECO:0000313" key="11">
    <source>
        <dbReference type="EMBL" id="CED85351.1"/>
    </source>
</evidence>
<reference evidence="11" key="1">
    <citation type="submission" date="2014-08" db="EMBL/GenBank/DDBJ databases">
        <authorList>
            <person name="Sharma Rahul"/>
            <person name="Thines Marco"/>
        </authorList>
    </citation>
    <scope>NUCLEOTIDE SEQUENCE</scope>
</reference>
<feature type="region of interest" description="Disordered" evidence="9">
    <location>
        <begin position="1787"/>
        <end position="1812"/>
    </location>
</feature>
<dbReference type="Gene3D" id="2.60.40.2220">
    <property type="match status" value="1"/>
</dbReference>
<keyword evidence="5 11" id="KW-0378">Hydrolase</keyword>
<dbReference type="SUPFAM" id="SSF88688">
    <property type="entry name" value="Families 57/38 glycoside transferase middle domain"/>
    <property type="match status" value="1"/>
</dbReference>
<dbReference type="Pfam" id="PF01074">
    <property type="entry name" value="Glyco_hydro_38N"/>
    <property type="match status" value="1"/>
</dbReference>
<dbReference type="PANTHER" id="PTHR46017">
    <property type="entry name" value="ALPHA-MANNOSIDASE 2C1"/>
    <property type="match status" value="1"/>
</dbReference>
<proteinExistence type="inferred from homology"/>
<accession>A0A0F7SV05</accession>
<feature type="compositionally biased region" description="Acidic residues" evidence="9">
    <location>
        <begin position="1528"/>
        <end position="1537"/>
    </location>
</feature>
<comment type="similarity">
    <text evidence="2">Belongs to the glycosyl hydrolase 38 family.</text>
</comment>
<dbReference type="GO" id="GO:0046872">
    <property type="term" value="F:metal ion binding"/>
    <property type="evidence" value="ECO:0007669"/>
    <property type="project" value="UniProtKB-KW"/>
</dbReference>
<feature type="region of interest" description="Disordered" evidence="9">
    <location>
        <begin position="1495"/>
        <end position="1537"/>
    </location>
</feature>
<comment type="function">
    <text evidence="7">Degrades free oligosaccharides in the vacuole.</text>
</comment>
<dbReference type="EMBL" id="LN483332">
    <property type="protein sequence ID" value="CED85351.1"/>
    <property type="molecule type" value="Genomic_DNA"/>
</dbReference>
<comment type="catalytic activity">
    <reaction evidence="1">
        <text>Hydrolysis of terminal, non-reducing alpha-D-mannose residues in alpha-D-mannosides.</text>
        <dbReference type="EC" id="3.2.1.24"/>
    </reaction>
</comment>
<evidence type="ECO:0000256" key="1">
    <source>
        <dbReference type="ARBA" id="ARBA00000365"/>
    </source>
</evidence>
<dbReference type="SUPFAM" id="SSF74650">
    <property type="entry name" value="Galactose mutarotase-like"/>
    <property type="match status" value="1"/>
</dbReference>
<dbReference type="Gene3D" id="2.70.98.30">
    <property type="entry name" value="Golgi alpha-mannosidase II, domain 4"/>
    <property type="match status" value="1"/>
</dbReference>
<dbReference type="Gene3D" id="3.20.110.10">
    <property type="entry name" value="Glycoside hydrolase 38, N terminal domain"/>
    <property type="match status" value="1"/>
</dbReference>
<dbReference type="Pfam" id="PF24681">
    <property type="entry name" value="Kelch_KLHDC2_KLHL20_DRC7"/>
    <property type="match status" value="1"/>
</dbReference>
<dbReference type="FunFam" id="1.20.1270.50:FF:000004">
    <property type="entry name" value="alpha-mannosidase 2C1 isoform X1"/>
    <property type="match status" value="1"/>
</dbReference>
<dbReference type="Pfam" id="PF17677">
    <property type="entry name" value="Glyco_hydro38C2"/>
    <property type="match status" value="1"/>
</dbReference>
<dbReference type="InterPro" id="IPR025183">
    <property type="entry name" value="DUF4110"/>
</dbReference>
<feature type="compositionally biased region" description="Polar residues" evidence="9">
    <location>
        <begin position="1120"/>
        <end position="1132"/>
    </location>
</feature>
<dbReference type="SUPFAM" id="SSF117281">
    <property type="entry name" value="Kelch motif"/>
    <property type="match status" value="2"/>
</dbReference>
<evidence type="ECO:0000256" key="8">
    <source>
        <dbReference type="ARBA" id="ARBA00071615"/>
    </source>
</evidence>
<feature type="compositionally biased region" description="Acidic residues" evidence="9">
    <location>
        <begin position="1612"/>
        <end position="1637"/>
    </location>
</feature>
<dbReference type="Gene3D" id="2.120.10.80">
    <property type="entry name" value="Kelch-type beta propeller"/>
    <property type="match status" value="1"/>
</dbReference>
<feature type="region of interest" description="Disordered" evidence="9">
    <location>
        <begin position="1120"/>
        <end position="1176"/>
    </location>
</feature>
<dbReference type="InterPro" id="IPR011013">
    <property type="entry name" value="Gal_mutarotase_sf_dom"/>
</dbReference>
<dbReference type="SMART" id="SM00872">
    <property type="entry name" value="Alpha-mann_mid"/>
    <property type="match status" value="1"/>
</dbReference>
<dbReference type="SUPFAM" id="SSF88713">
    <property type="entry name" value="Glycoside hydrolase/deacetylase"/>
    <property type="match status" value="1"/>
</dbReference>
<dbReference type="GO" id="GO:0030246">
    <property type="term" value="F:carbohydrate binding"/>
    <property type="evidence" value="ECO:0007669"/>
    <property type="project" value="InterPro"/>
</dbReference>
<dbReference type="GO" id="GO:0006013">
    <property type="term" value="P:mannose metabolic process"/>
    <property type="evidence" value="ECO:0007669"/>
    <property type="project" value="InterPro"/>
</dbReference>
<evidence type="ECO:0000256" key="4">
    <source>
        <dbReference type="ARBA" id="ARBA00022723"/>
    </source>
</evidence>
<evidence type="ECO:0000256" key="2">
    <source>
        <dbReference type="ARBA" id="ARBA00009792"/>
    </source>
</evidence>
<dbReference type="InterPro" id="IPR011682">
    <property type="entry name" value="Glyco_hydro_38_C"/>
</dbReference>
<dbReference type="Pfam" id="PF22907">
    <property type="entry name" value="Ams1-like_1st"/>
    <property type="match status" value="1"/>
</dbReference>
<dbReference type="InterPro" id="IPR028995">
    <property type="entry name" value="Glyco_hydro_57/38_cen_sf"/>
</dbReference>
<dbReference type="InterPro" id="IPR011330">
    <property type="entry name" value="Glyco_hydro/deAcase_b/a-brl"/>
</dbReference>
<dbReference type="InterPro" id="IPR037094">
    <property type="entry name" value="Glyco_hydro_38_cen_sf"/>
</dbReference>
<dbReference type="InterPro" id="IPR041147">
    <property type="entry name" value="GH38_C"/>
</dbReference>
<dbReference type="InterPro" id="IPR027291">
    <property type="entry name" value="Glyco_hydro_38_N_sf"/>
</dbReference>
<evidence type="ECO:0000256" key="3">
    <source>
        <dbReference type="ARBA" id="ARBA00012752"/>
    </source>
</evidence>
<dbReference type="InterPro" id="IPR054723">
    <property type="entry name" value="Ams1-like_N"/>
</dbReference>
<feature type="compositionally biased region" description="Basic residues" evidence="9">
    <location>
        <begin position="1495"/>
        <end position="1508"/>
    </location>
</feature>
<dbReference type="Pfam" id="PF09261">
    <property type="entry name" value="Alpha-mann_mid"/>
    <property type="match status" value="1"/>
</dbReference>
<dbReference type="InterPro" id="IPR000602">
    <property type="entry name" value="Glyco_hydro_38_N"/>
</dbReference>
<evidence type="ECO:0000259" key="10">
    <source>
        <dbReference type="SMART" id="SM00872"/>
    </source>
</evidence>
<feature type="compositionally biased region" description="Gly residues" evidence="9">
    <location>
        <begin position="1795"/>
        <end position="1805"/>
    </location>
</feature>
<organism evidence="11">
    <name type="scientific">Phaffia rhodozyma</name>
    <name type="common">Yeast</name>
    <name type="synonym">Xanthophyllomyces dendrorhous</name>
    <dbReference type="NCBI Taxonomy" id="264483"/>
    <lineage>
        <taxon>Eukaryota</taxon>
        <taxon>Fungi</taxon>
        <taxon>Dikarya</taxon>
        <taxon>Basidiomycota</taxon>
        <taxon>Agaricomycotina</taxon>
        <taxon>Tremellomycetes</taxon>
        <taxon>Cystofilobasidiales</taxon>
        <taxon>Mrakiaceae</taxon>
        <taxon>Phaffia</taxon>
    </lineage>
</organism>